<dbReference type="OrthoDB" id="5406098at2"/>
<dbReference type="InterPro" id="IPR019734">
    <property type="entry name" value="TPR_rpt"/>
</dbReference>
<proteinExistence type="predicted"/>
<dbReference type="Pfam" id="PF14559">
    <property type="entry name" value="TPR_19"/>
    <property type="match status" value="1"/>
</dbReference>
<organism evidence="3 4">
    <name type="scientific">Acidithiobacillus ferrooxidans</name>
    <name type="common">Thiobacillus ferrooxidans</name>
    <dbReference type="NCBI Taxonomy" id="920"/>
    <lineage>
        <taxon>Bacteria</taxon>
        <taxon>Pseudomonadati</taxon>
        <taxon>Pseudomonadota</taxon>
        <taxon>Acidithiobacillia</taxon>
        <taxon>Acidithiobacillales</taxon>
        <taxon>Acidithiobacillaceae</taxon>
        <taxon>Acidithiobacillus</taxon>
    </lineage>
</organism>
<dbReference type="InterPro" id="IPR011990">
    <property type="entry name" value="TPR-like_helical_dom_sf"/>
</dbReference>
<dbReference type="Proteomes" id="UP000078302">
    <property type="component" value="Unassembled WGS sequence"/>
</dbReference>
<evidence type="ECO:0000313" key="4">
    <source>
        <dbReference type="Proteomes" id="UP000078302"/>
    </source>
</evidence>
<dbReference type="EMBL" id="LVXZ01000184">
    <property type="protein sequence ID" value="OAP87763.1"/>
    <property type="molecule type" value="Genomic_DNA"/>
</dbReference>
<gene>
    <name evidence="3" type="ORF">A4H96_12145</name>
</gene>
<feature type="compositionally biased region" description="Polar residues" evidence="1">
    <location>
        <begin position="100"/>
        <end position="133"/>
    </location>
</feature>
<sequence>MSLIHDVLNDLDRRQARKSAGPEIPAALQAPRPRSLPRWGALILLGGGFLVVSAVFWWFYLPTSYETTARKLPVKAAPVAAELTPAVPDNQAIAPVLSRSPRSPQEGMATSSVNVPQSTLLHAPSRTDQNRSAPGSLERSAPQRRAHPAKTFAGARMIPFTHPRHQAVQSASIPGGSAWEDEKLRLAESLWQRGETTKALELLRESLRSAPRDIPLTLLEARLLAAQQQPGQALSLLRNLRPAPADSPDYFGMLGTLAQQQGDLHLAEGAYAHALTLAPDSLRWKTGMGITLALAGNDAARPYLKEALASVQPASPLADYLRALLAALH</sequence>
<dbReference type="SMART" id="SM00028">
    <property type="entry name" value="TPR"/>
    <property type="match status" value="2"/>
</dbReference>
<keyword evidence="4" id="KW-1185">Reference proteome</keyword>
<comment type="caution">
    <text evidence="3">The sequence shown here is derived from an EMBL/GenBank/DDBJ whole genome shotgun (WGS) entry which is preliminary data.</text>
</comment>
<accession>A0A179B912</accession>
<evidence type="ECO:0000313" key="3">
    <source>
        <dbReference type="EMBL" id="OAP87763.1"/>
    </source>
</evidence>
<name>A0A179B912_ACIFR</name>
<protein>
    <submittedName>
        <fullName evidence="3">Uncharacterized protein</fullName>
    </submittedName>
</protein>
<dbReference type="AlphaFoldDB" id="A0A179B912"/>
<keyword evidence="2" id="KW-0812">Transmembrane</keyword>
<feature type="transmembrane region" description="Helical" evidence="2">
    <location>
        <begin position="39"/>
        <end position="60"/>
    </location>
</feature>
<reference evidence="3 4" key="1">
    <citation type="submission" date="2016-04" db="EMBL/GenBank/DDBJ databases">
        <title>Acidithiobacillus ferrooxidans genome sequencing and assembly.</title>
        <authorList>
            <person name="Zhou Z."/>
        </authorList>
    </citation>
    <scope>NUCLEOTIDE SEQUENCE [LARGE SCALE GENOMIC DNA]</scope>
    <source>
        <strain evidence="3 4">BY0502</strain>
    </source>
</reference>
<dbReference type="SUPFAM" id="SSF48452">
    <property type="entry name" value="TPR-like"/>
    <property type="match status" value="1"/>
</dbReference>
<evidence type="ECO:0000256" key="1">
    <source>
        <dbReference type="SAM" id="MobiDB-lite"/>
    </source>
</evidence>
<evidence type="ECO:0000256" key="2">
    <source>
        <dbReference type="SAM" id="Phobius"/>
    </source>
</evidence>
<keyword evidence="2" id="KW-1133">Transmembrane helix</keyword>
<dbReference type="Gene3D" id="1.25.40.10">
    <property type="entry name" value="Tetratricopeptide repeat domain"/>
    <property type="match status" value="1"/>
</dbReference>
<keyword evidence="2" id="KW-0472">Membrane</keyword>
<dbReference type="RefSeq" id="WP_064219837.1">
    <property type="nucleotide sequence ID" value="NZ_LVXZ01000184.1"/>
</dbReference>
<feature type="region of interest" description="Disordered" evidence="1">
    <location>
        <begin position="92"/>
        <end position="148"/>
    </location>
</feature>